<dbReference type="OrthoDB" id="6272832at2"/>
<evidence type="ECO:0000256" key="1">
    <source>
        <dbReference type="SAM" id="MobiDB-lite"/>
    </source>
</evidence>
<feature type="compositionally biased region" description="Low complexity" evidence="1">
    <location>
        <begin position="42"/>
        <end position="51"/>
    </location>
</feature>
<evidence type="ECO:0008006" key="6">
    <source>
        <dbReference type="Google" id="ProtNLM"/>
    </source>
</evidence>
<dbReference type="Pfam" id="PF11661">
    <property type="entry name" value="DUF2986"/>
    <property type="match status" value="1"/>
</dbReference>
<comment type="caution">
    <text evidence="3">The sequence shown here is derived from an EMBL/GenBank/DDBJ whole genome shotgun (WGS) entry which is preliminary data.</text>
</comment>
<feature type="compositionally biased region" description="Basic and acidic residues" evidence="1">
    <location>
        <begin position="32"/>
        <end position="41"/>
    </location>
</feature>
<dbReference type="InterPro" id="IPR021677">
    <property type="entry name" value="DUF2986"/>
</dbReference>
<keyword evidence="5" id="KW-1185">Reference proteome</keyword>
<dbReference type="EMBL" id="MCBT01000037">
    <property type="protein sequence ID" value="OEG73697.1"/>
    <property type="molecule type" value="Genomic_DNA"/>
</dbReference>
<evidence type="ECO:0000313" key="5">
    <source>
        <dbReference type="Proteomes" id="UP000773469"/>
    </source>
</evidence>
<dbReference type="AlphaFoldDB" id="A0A1E5ITE2"/>
<feature type="compositionally biased region" description="Basic residues" evidence="1">
    <location>
        <begin position="1"/>
        <end position="22"/>
    </location>
</feature>
<protein>
    <recommendedName>
        <fullName evidence="6">DUF2986 domain-containing protein</fullName>
    </recommendedName>
</protein>
<sequence length="81" mass="8898">MNRKQKMIKKTAKRAKARHNKHTPPTVKKYVSKGDRAKELAQEQAAAAALANGKQPQDDTAQSTDTTETDVAQSDMTTDKS</sequence>
<proteinExistence type="predicted"/>
<accession>A0A1E5ITE2</accession>
<name>A0A1E5ITE2_SHECO</name>
<feature type="region of interest" description="Disordered" evidence="1">
    <location>
        <begin position="1"/>
        <end position="81"/>
    </location>
</feature>
<reference evidence="3 4" key="1">
    <citation type="submission" date="2016-07" db="EMBL/GenBank/DDBJ databases">
        <title>Whole-genome of two Shewanella species isolated from a digestive organ of sea cucumber Apostichopus japonicus Selenka 1867.</title>
        <authorList>
            <person name="Hong H.-H."/>
            <person name="Choi H."/>
            <person name="Cheon S."/>
            <person name="Oh J.-S."/>
            <person name="Lee H.-G."/>
            <person name="Park C."/>
        </authorList>
    </citation>
    <scope>NUCLEOTIDE SEQUENCE [LARGE SCALE GENOMIC DNA]</scope>
    <source>
        <strain evidence="3 4">CSB03KR</strain>
    </source>
</reference>
<evidence type="ECO:0000313" key="3">
    <source>
        <dbReference type="EMBL" id="OEG73697.1"/>
    </source>
</evidence>
<dbReference type="EMBL" id="BPEU01000023">
    <property type="protein sequence ID" value="GIU43724.1"/>
    <property type="molecule type" value="Genomic_DNA"/>
</dbReference>
<dbReference type="RefSeq" id="WP_028764046.1">
    <property type="nucleotide sequence ID" value="NZ_BPEU01000023.1"/>
</dbReference>
<dbReference type="Proteomes" id="UP000773469">
    <property type="component" value="Unassembled WGS sequence"/>
</dbReference>
<reference evidence="2 5" key="2">
    <citation type="submission" date="2021-05" db="EMBL/GenBank/DDBJ databases">
        <title>Molecular characterization for Shewanella algae harboring chromosomal blaOXA-55-like strains isolated from clinical and environment sample.</title>
        <authorList>
            <person name="Ohama Y."/>
            <person name="Aoki K."/>
            <person name="Harada S."/>
            <person name="Moriya K."/>
            <person name="Ishii Y."/>
            <person name="Tateda K."/>
        </authorList>
    </citation>
    <scope>NUCLEOTIDE SEQUENCE [LARGE SCALE GENOMIC DNA]</scope>
    <source>
        <strain evidence="2 5">MBTL60-118</strain>
    </source>
</reference>
<dbReference type="Proteomes" id="UP000095230">
    <property type="component" value="Unassembled WGS sequence"/>
</dbReference>
<organism evidence="3 4">
    <name type="scientific">Shewanella colwelliana</name>
    <name type="common">Alteromonas colwelliana</name>
    <dbReference type="NCBI Taxonomy" id="23"/>
    <lineage>
        <taxon>Bacteria</taxon>
        <taxon>Pseudomonadati</taxon>
        <taxon>Pseudomonadota</taxon>
        <taxon>Gammaproteobacteria</taxon>
        <taxon>Alteromonadales</taxon>
        <taxon>Shewanellaceae</taxon>
        <taxon>Shewanella</taxon>
    </lineage>
</organism>
<gene>
    <name evidence="3" type="ORF">BEL05_00245</name>
    <name evidence="2" type="ORF">TUM3794_30040</name>
</gene>
<evidence type="ECO:0000313" key="4">
    <source>
        <dbReference type="Proteomes" id="UP000095230"/>
    </source>
</evidence>
<evidence type="ECO:0000313" key="2">
    <source>
        <dbReference type="EMBL" id="GIU43724.1"/>
    </source>
</evidence>
<feature type="compositionally biased region" description="Polar residues" evidence="1">
    <location>
        <begin position="54"/>
        <end position="81"/>
    </location>
</feature>